<dbReference type="EMBL" id="BSNW01000016">
    <property type="protein sequence ID" value="GLQ69185.1"/>
    <property type="molecule type" value="Genomic_DNA"/>
</dbReference>
<dbReference type="RefSeq" id="WP_169926416.1">
    <property type="nucleotide sequence ID" value="NZ_BEWL01000006.1"/>
</dbReference>
<keyword evidence="3" id="KW-1185">Reference proteome</keyword>
<dbReference type="Proteomes" id="UP001156672">
    <property type="component" value="Unassembled WGS sequence"/>
</dbReference>
<evidence type="ECO:0000313" key="3">
    <source>
        <dbReference type="Proteomes" id="UP001156672"/>
    </source>
</evidence>
<evidence type="ECO:0000259" key="1">
    <source>
        <dbReference type="Pfam" id="PF12684"/>
    </source>
</evidence>
<comment type="caution">
    <text evidence="2">The sequence shown here is derived from an EMBL/GenBank/DDBJ whole genome shotgun (WGS) entry which is preliminary data.</text>
</comment>
<name>A0ABQ5X2S3_9PROT</name>
<evidence type="ECO:0000313" key="2">
    <source>
        <dbReference type="EMBL" id="GLQ69185.1"/>
    </source>
</evidence>
<gene>
    <name evidence="2" type="ORF">GCM10007866_16360</name>
</gene>
<sequence length="295" mass="33179">MSARIEKPGIYDMPEAVYHSDPCLEPSLSNSIARVLLDQSPMHARYAHPRLNLKREPFEVTAAMDFGTALHKLLLGKGAAIVEVKADAYRSAAAKEARDAARESGFVPLLTEAHDRVYECAGAVLEQMKQREDCAEFFAPGRSEAVMIWKKGDIWCRGMVDRLPDDPKAPIFDVKSTGMSANPTEWDRRMVKAYRTQDRFYAQGAKILRGVEPQPMRFIVAEMKAPFAVSVLTPAPTLRSLAEDDVSRAQGMWSNCLKRNEWPGYPHTAHIEAPNWLLREAEEQAMRDDALEYAQ</sequence>
<proteinExistence type="predicted"/>
<organism evidence="2 3">
    <name type="scientific">Gluconobacter albidus</name>
    <dbReference type="NCBI Taxonomy" id="318683"/>
    <lineage>
        <taxon>Bacteria</taxon>
        <taxon>Pseudomonadati</taxon>
        <taxon>Pseudomonadota</taxon>
        <taxon>Alphaproteobacteria</taxon>
        <taxon>Acetobacterales</taxon>
        <taxon>Acetobacteraceae</taxon>
        <taxon>Gluconobacter</taxon>
    </lineage>
</organism>
<accession>A0ABQ5X2S3</accession>
<dbReference type="InterPro" id="IPR011604">
    <property type="entry name" value="PDDEXK-like_dom_sf"/>
</dbReference>
<dbReference type="Pfam" id="PF12684">
    <property type="entry name" value="DUF3799"/>
    <property type="match status" value="1"/>
</dbReference>
<reference evidence="3" key="1">
    <citation type="journal article" date="2019" name="Int. J. Syst. Evol. Microbiol.">
        <title>The Global Catalogue of Microorganisms (GCM) 10K type strain sequencing project: providing services to taxonomists for standard genome sequencing and annotation.</title>
        <authorList>
            <consortium name="The Broad Institute Genomics Platform"/>
            <consortium name="The Broad Institute Genome Sequencing Center for Infectious Disease"/>
            <person name="Wu L."/>
            <person name="Ma J."/>
        </authorList>
    </citation>
    <scope>NUCLEOTIDE SEQUENCE [LARGE SCALE GENOMIC DNA]</scope>
    <source>
        <strain evidence="3">NBRC 3250</strain>
    </source>
</reference>
<dbReference type="Gene3D" id="3.90.320.10">
    <property type="match status" value="1"/>
</dbReference>
<dbReference type="InterPro" id="IPR024432">
    <property type="entry name" value="Put_RecE_PDDEXK-like_dom"/>
</dbReference>
<protein>
    <recommendedName>
        <fullName evidence="1">Putative exodeoxyribonuclease 8 PDDEXK-like domain-containing protein</fullName>
    </recommendedName>
</protein>
<feature type="domain" description="Putative exodeoxyribonuclease 8 PDDEXK-like" evidence="1">
    <location>
        <begin position="52"/>
        <end position="265"/>
    </location>
</feature>